<evidence type="ECO:0000313" key="2">
    <source>
        <dbReference type="Proteomes" id="UP001280121"/>
    </source>
</evidence>
<comment type="caution">
    <text evidence="1">The sequence shown here is derived from an EMBL/GenBank/DDBJ whole genome shotgun (WGS) entry which is preliminary data.</text>
</comment>
<proteinExistence type="predicted"/>
<dbReference type="AlphaFoldDB" id="A0AAD9U8D5"/>
<dbReference type="EMBL" id="JANJYI010000005">
    <property type="protein sequence ID" value="KAK2649324.1"/>
    <property type="molecule type" value="Genomic_DNA"/>
</dbReference>
<protein>
    <submittedName>
        <fullName evidence="1">Uncharacterized protein</fullName>
    </submittedName>
</protein>
<dbReference type="Proteomes" id="UP001280121">
    <property type="component" value="Unassembled WGS sequence"/>
</dbReference>
<keyword evidence="2" id="KW-1185">Reference proteome</keyword>
<name>A0AAD9U8D5_9ROSI</name>
<reference evidence="1" key="1">
    <citation type="journal article" date="2023" name="Plant J.">
        <title>Genome sequences and population genomics provide insights into the demographic history, inbreeding, and mutation load of two 'living fossil' tree species of Dipteronia.</title>
        <authorList>
            <person name="Feng Y."/>
            <person name="Comes H.P."/>
            <person name="Chen J."/>
            <person name="Zhu S."/>
            <person name="Lu R."/>
            <person name="Zhang X."/>
            <person name="Li P."/>
            <person name="Qiu J."/>
            <person name="Olsen K.M."/>
            <person name="Qiu Y."/>
        </authorList>
    </citation>
    <scope>NUCLEOTIDE SEQUENCE</scope>
    <source>
        <strain evidence="1">KIB01</strain>
    </source>
</reference>
<sequence>MKKKLSFSKSDNLEVEFSDSEVWDALCSCDGNKALGIDGLNLQFIKKNCLLNKVIELDMVRGINFGSGMVHVLHLQFTDDMGLFIKPRVDYLRNLRRILRCFELAPGLRVNFYKSGVVKDMVCLSKKKGGLGIGRIPDKNKALLSKWIWRFGGEEGTLWRKMVCAKYGYDASGLWWVWKVPNSASIFVNVVRGLLVEGSMSTKIIMKGMCVVLENGKKIRLWEDLRCNSKLLREAFPRIFTLLVKKFGAVQEFRKWFNEKWAWEVSLKREIFD</sequence>
<evidence type="ECO:0000313" key="1">
    <source>
        <dbReference type="EMBL" id="KAK2649324.1"/>
    </source>
</evidence>
<gene>
    <name evidence="1" type="ORF">Ddye_016813</name>
</gene>
<accession>A0AAD9U8D5</accession>
<organism evidence="1 2">
    <name type="scientific">Dipteronia dyeriana</name>
    <dbReference type="NCBI Taxonomy" id="168575"/>
    <lineage>
        <taxon>Eukaryota</taxon>
        <taxon>Viridiplantae</taxon>
        <taxon>Streptophyta</taxon>
        <taxon>Embryophyta</taxon>
        <taxon>Tracheophyta</taxon>
        <taxon>Spermatophyta</taxon>
        <taxon>Magnoliopsida</taxon>
        <taxon>eudicotyledons</taxon>
        <taxon>Gunneridae</taxon>
        <taxon>Pentapetalae</taxon>
        <taxon>rosids</taxon>
        <taxon>malvids</taxon>
        <taxon>Sapindales</taxon>
        <taxon>Sapindaceae</taxon>
        <taxon>Hippocastanoideae</taxon>
        <taxon>Acereae</taxon>
        <taxon>Dipteronia</taxon>
    </lineage>
</organism>